<evidence type="ECO:0000313" key="2">
    <source>
        <dbReference type="Proteomes" id="UP000798662"/>
    </source>
</evidence>
<accession>A0ACC3BP23</accession>
<gene>
    <name evidence="1" type="ORF">I4F81_001960</name>
</gene>
<dbReference type="Proteomes" id="UP000798662">
    <property type="component" value="Chromosome 1"/>
</dbReference>
<proteinExistence type="predicted"/>
<comment type="caution">
    <text evidence="1">The sequence shown here is derived from an EMBL/GenBank/DDBJ whole genome shotgun (WGS) entry which is preliminary data.</text>
</comment>
<keyword evidence="2" id="KW-1185">Reference proteome</keyword>
<evidence type="ECO:0000313" key="1">
    <source>
        <dbReference type="EMBL" id="KAK1859363.1"/>
    </source>
</evidence>
<reference evidence="1" key="1">
    <citation type="submission" date="2019-11" db="EMBL/GenBank/DDBJ databases">
        <title>Nori genome reveals adaptations in red seaweeds to the harsh intertidal environment.</title>
        <authorList>
            <person name="Wang D."/>
            <person name="Mao Y."/>
        </authorList>
    </citation>
    <scope>NUCLEOTIDE SEQUENCE</scope>
    <source>
        <tissue evidence="1">Gametophyte</tissue>
    </source>
</reference>
<name>A0ACC3BP23_PYRYE</name>
<sequence>MPLPAGNVLRGACFHPLRPPGRKRTTVPSVHTLMVERFTLPRSNAGGGAYSRPCINVAASPNTSPATPRQRWRLLGWRRRRWRQRRMRRRPQRRQRWEEHPPGPPQPWRHRLAVAIRPLRARPTLSPSPRHAHPPRPRTISHSGLWYFPRGQRRASAAAVGAQR</sequence>
<protein>
    <submittedName>
        <fullName evidence="1">Uncharacterized protein</fullName>
    </submittedName>
</protein>
<dbReference type="EMBL" id="CM020618">
    <property type="protein sequence ID" value="KAK1859363.1"/>
    <property type="molecule type" value="Genomic_DNA"/>
</dbReference>
<organism evidence="1 2">
    <name type="scientific">Pyropia yezoensis</name>
    <name type="common">Susabi-nori</name>
    <name type="synonym">Porphyra yezoensis</name>
    <dbReference type="NCBI Taxonomy" id="2788"/>
    <lineage>
        <taxon>Eukaryota</taxon>
        <taxon>Rhodophyta</taxon>
        <taxon>Bangiophyceae</taxon>
        <taxon>Bangiales</taxon>
        <taxon>Bangiaceae</taxon>
        <taxon>Pyropia</taxon>
    </lineage>
</organism>